<feature type="transmembrane region" description="Helical" evidence="12">
    <location>
        <begin position="505"/>
        <end position="529"/>
    </location>
</feature>
<feature type="compositionally biased region" description="Polar residues" evidence="11">
    <location>
        <begin position="853"/>
        <end position="865"/>
    </location>
</feature>
<evidence type="ECO:0000256" key="1">
    <source>
        <dbReference type="ARBA" id="ARBA00004651"/>
    </source>
</evidence>
<accession>A0ABD2LCP1</accession>
<dbReference type="PROSITE" id="PS50262">
    <property type="entry name" value="G_PROTEIN_RECEP_F1_2"/>
    <property type="match status" value="1"/>
</dbReference>
<feature type="compositionally biased region" description="Polar residues" evidence="11">
    <location>
        <begin position="679"/>
        <end position="696"/>
    </location>
</feature>
<gene>
    <name evidence="14" type="ORF">niasHT_015615</name>
</gene>
<feature type="transmembrane region" description="Helical" evidence="12">
    <location>
        <begin position="126"/>
        <end position="147"/>
    </location>
</feature>
<feature type="region of interest" description="Disordered" evidence="11">
    <location>
        <begin position="842"/>
        <end position="865"/>
    </location>
</feature>
<feature type="region of interest" description="Disordered" evidence="11">
    <location>
        <begin position="677"/>
        <end position="728"/>
    </location>
</feature>
<evidence type="ECO:0000256" key="8">
    <source>
        <dbReference type="ARBA" id="ARBA00023170"/>
    </source>
</evidence>
<keyword evidence="9 10" id="KW-0807">Transducer</keyword>
<dbReference type="GO" id="GO:0004930">
    <property type="term" value="F:G protein-coupled receptor activity"/>
    <property type="evidence" value="ECO:0007669"/>
    <property type="project" value="UniProtKB-KW"/>
</dbReference>
<dbReference type="PANTHER" id="PTHR24248">
    <property type="entry name" value="ADRENERGIC RECEPTOR-RELATED G-PROTEIN COUPLED RECEPTOR"/>
    <property type="match status" value="1"/>
</dbReference>
<feature type="transmembrane region" description="Helical" evidence="12">
    <location>
        <begin position="167"/>
        <end position="188"/>
    </location>
</feature>
<comment type="subcellular location">
    <subcellularLocation>
        <location evidence="1">Cell membrane</location>
        <topology evidence="1">Multi-pass membrane protein</topology>
    </subcellularLocation>
</comment>
<keyword evidence="5 10" id="KW-0297">G-protein coupled receptor</keyword>
<dbReference type="AlphaFoldDB" id="A0ABD2LCP1"/>
<keyword evidence="3 10" id="KW-0812">Transmembrane</keyword>
<dbReference type="Proteomes" id="UP001620626">
    <property type="component" value="Unassembled WGS sequence"/>
</dbReference>
<evidence type="ECO:0000256" key="2">
    <source>
        <dbReference type="ARBA" id="ARBA00022475"/>
    </source>
</evidence>
<name>A0ABD2LCP1_9BILA</name>
<dbReference type="PRINTS" id="PR00237">
    <property type="entry name" value="GPCRRHODOPSN"/>
</dbReference>
<protein>
    <recommendedName>
        <fullName evidence="13">G-protein coupled receptors family 1 profile domain-containing protein</fullName>
    </recommendedName>
</protein>
<keyword evidence="15" id="KW-1185">Reference proteome</keyword>
<feature type="transmembrane region" description="Helical" evidence="12">
    <location>
        <begin position="47"/>
        <end position="71"/>
    </location>
</feature>
<feature type="compositionally biased region" description="Low complexity" evidence="11">
    <location>
        <begin position="281"/>
        <end position="300"/>
    </location>
</feature>
<feature type="compositionally biased region" description="Basic residues" evidence="11">
    <location>
        <begin position="443"/>
        <end position="457"/>
    </location>
</feature>
<feature type="region of interest" description="Disordered" evidence="11">
    <location>
        <begin position="281"/>
        <end position="309"/>
    </location>
</feature>
<keyword evidence="8 10" id="KW-0675">Receptor</keyword>
<dbReference type="PANTHER" id="PTHR24248:SF125">
    <property type="entry name" value="DOPAMINE D2-LIKE RECEPTOR"/>
    <property type="match status" value="1"/>
</dbReference>
<dbReference type="SUPFAM" id="SSF81321">
    <property type="entry name" value="Family A G protein-coupled receptor-like"/>
    <property type="match status" value="1"/>
</dbReference>
<dbReference type="EMBL" id="JBICBT010000461">
    <property type="protein sequence ID" value="KAL3112909.1"/>
    <property type="molecule type" value="Genomic_DNA"/>
</dbReference>
<comment type="similarity">
    <text evidence="10">Belongs to the G-protein coupled receptor 1 family.</text>
</comment>
<organism evidence="14 15">
    <name type="scientific">Heterodera trifolii</name>
    <dbReference type="NCBI Taxonomy" id="157864"/>
    <lineage>
        <taxon>Eukaryota</taxon>
        <taxon>Metazoa</taxon>
        <taxon>Ecdysozoa</taxon>
        <taxon>Nematoda</taxon>
        <taxon>Chromadorea</taxon>
        <taxon>Rhabditida</taxon>
        <taxon>Tylenchina</taxon>
        <taxon>Tylenchomorpha</taxon>
        <taxon>Tylenchoidea</taxon>
        <taxon>Heteroderidae</taxon>
        <taxon>Heteroderinae</taxon>
        <taxon>Heterodera</taxon>
    </lineage>
</organism>
<feature type="region of interest" description="Disordered" evidence="11">
    <location>
        <begin position="427"/>
        <end position="459"/>
    </location>
</feature>
<keyword evidence="7" id="KW-1015">Disulfide bond</keyword>
<dbReference type="Gene3D" id="1.20.1070.10">
    <property type="entry name" value="Rhodopsin 7-helix transmembrane proteins"/>
    <property type="match status" value="2"/>
</dbReference>
<dbReference type="SMART" id="SM01381">
    <property type="entry name" value="7TM_GPCR_Srsx"/>
    <property type="match status" value="1"/>
</dbReference>
<evidence type="ECO:0000256" key="9">
    <source>
        <dbReference type="ARBA" id="ARBA00023224"/>
    </source>
</evidence>
<keyword evidence="4 12" id="KW-1133">Transmembrane helix</keyword>
<dbReference type="InterPro" id="IPR000276">
    <property type="entry name" value="GPCR_Rhodpsn"/>
</dbReference>
<dbReference type="GO" id="GO:0005886">
    <property type="term" value="C:plasma membrane"/>
    <property type="evidence" value="ECO:0007669"/>
    <property type="project" value="UniProtKB-SubCell"/>
</dbReference>
<evidence type="ECO:0000313" key="14">
    <source>
        <dbReference type="EMBL" id="KAL3112909.1"/>
    </source>
</evidence>
<feature type="transmembrane region" description="Helical" evidence="12">
    <location>
        <begin position="471"/>
        <end position="493"/>
    </location>
</feature>
<sequence length="885" mass="97546">MDLDWIELARDGVGDPPIGSSASSSLFATSSAELFEHSETPSLFGTFALFLLPSLLCAFGFVGNLLVLISIGIERRLQNSTNYFLFSLALADLLVCAVVMPFSILVELGNGVLPWTFRWGFFSCLVYTYADVFLCSCSIVHMTVISFDRYLGVSQPLKRHNKRKRIVLMKIFVAWVLSTIISSPLAILSFVEQQNILMENRCGIRSRFFMLYGSVFSFLIPLAIMAITTSRTAHLLQRQALLLSSGNSFGGLRRIMAPQRKMGGQAPMMFIANFSGGFANSSTGRSSKTTTTTNSSGSRSRPLPQPTNCHSHRLSLCAALPLRRMQSQSAANSPATICRMGEKQCAIVQQQRSDLNSPIIKILPVATDEKMGKEDNFSSKNNDASRHLVSKSSSNECDEFLQNKNQQKIQRKSSLFGSSIWSKSLLRKSTESSGGDSSQTAKARQRRRRRVRRGRAKRTAELASEQKATRVLIVVFSSFFICWTPFFVLNIVVGLCGLQQCVFPSWASLCALWFGYCSSTVNPIIYTIFNKRFREMFLRILKCHFCALSPFRRGTNPPTGNAFWPTWTDANLYNSSCAHQSRTDDKGIIGTANRVTAQRRRSYAAGMPIQRGTCQPVTNSSTKFRRSTLSVQKTAVGISVDGIKHQFILSHSPGIAEGGTKPLFRLNGAANRMRKLSAEDNSNGQSQETSKLYTISDSEEKDELNVNSSSLESNGEEEKPMPRKKSSARTAKEGVALIAMNCVAFGHTLRKISSQRIAMSLSNVSLEQQPKNDCRVRRDGTAPHSLLTVPGGDPIASDESAVGQQNATALWEVDGVAKSKTNNVGTNGTSGGTQIIKKWENKKKRGKSVGGSEVNSKENGQCSNAETERFFTRQIHKISAKTAKI</sequence>
<evidence type="ECO:0000256" key="6">
    <source>
        <dbReference type="ARBA" id="ARBA00023136"/>
    </source>
</evidence>
<dbReference type="InterPro" id="IPR017452">
    <property type="entry name" value="GPCR_Rhodpsn_7TM"/>
</dbReference>
<proteinExistence type="inferred from homology"/>
<feature type="domain" description="G-protein coupled receptors family 1 profile" evidence="13">
    <location>
        <begin position="63"/>
        <end position="526"/>
    </location>
</feature>
<reference evidence="14 15" key="1">
    <citation type="submission" date="2024-10" db="EMBL/GenBank/DDBJ databases">
        <authorList>
            <person name="Kim D."/>
        </authorList>
    </citation>
    <scope>NUCLEOTIDE SEQUENCE [LARGE SCALE GENOMIC DNA]</scope>
    <source>
        <strain evidence="14">BH-2024</strain>
    </source>
</reference>
<evidence type="ECO:0000256" key="11">
    <source>
        <dbReference type="SAM" id="MobiDB-lite"/>
    </source>
</evidence>
<feature type="transmembrane region" description="Helical" evidence="12">
    <location>
        <begin position="83"/>
        <end position="106"/>
    </location>
</feature>
<keyword evidence="2" id="KW-1003">Cell membrane</keyword>
<evidence type="ECO:0000256" key="4">
    <source>
        <dbReference type="ARBA" id="ARBA00022989"/>
    </source>
</evidence>
<keyword evidence="6 12" id="KW-0472">Membrane</keyword>
<dbReference type="Pfam" id="PF00001">
    <property type="entry name" value="7tm_1"/>
    <property type="match status" value="1"/>
</dbReference>
<evidence type="ECO:0000256" key="12">
    <source>
        <dbReference type="SAM" id="Phobius"/>
    </source>
</evidence>
<feature type="transmembrane region" description="Helical" evidence="12">
    <location>
        <begin position="208"/>
        <end position="228"/>
    </location>
</feature>
<evidence type="ECO:0000256" key="5">
    <source>
        <dbReference type="ARBA" id="ARBA00023040"/>
    </source>
</evidence>
<evidence type="ECO:0000256" key="7">
    <source>
        <dbReference type="ARBA" id="ARBA00023157"/>
    </source>
</evidence>
<dbReference type="PROSITE" id="PS00237">
    <property type="entry name" value="G_PROTEIN_RECEP_F1_1"/>
    <property type="match status" value="1"/>
</dbReference>
<evidence type="ECO:0000313" key="15">
    <source>
        <dbReference type="Proteomes" id="UP001620626"/>
    </source>
</evidence>
<evidence type="ECO:0000259" key="13">
    <source>
        <dbReference type="PROSITE" id="PS50262"/>
    </source>
</evidence>
<evidence type="ECO:0000256" key="10">
    <source>
        <dbReference type="RuleBase" id="RU000688"/>
    </source>
</evidence>
<comment type="caution">
    <text evidence="14">The sequence shown here is derived from an EMBL/GenBank/DDBJ whole genome shotgun (WGS) entry which is preliminary data.</text>
</comment>
<evidence type="ECO:0000256" key="3">
    <source>
        <dbReference type="ARBA" id="ARBA00022692"/>
    </source>
</evidence>